<dbReference type="CDD" id="cd07518">
    <property type="entry name" value="HAD_YbiV-Like"/>
    <property type="match status" value="1"/>
</dbReference>
<dbReference type="OrthoDB" id="9814970at2"/>
<gene>
    <name evidence="1" type="ORF">MUDAN_MDHGFNIF_00774</name>
</gene>
<dbReference type="PROSITE" id="PS01229">
    <property type="entry name" value="COF_2"/>
    <property type="match status" value="1"/>
</dbReference>
<dbReference type="Gene3D" id="3.40.50.1000">
    <property type="entry name" value="HAD superfamily/HAD-like"/>
    <property type="match status" value="1"/>
</dbReference>
<keyword evidence="1" id="KW-0378">Hydrolase</keyword>
<accession>A0A660E337</accession>
<organism evidence="1 2">
    <name type="scientific">Lactiplantibacillus mudanjiangensis</name>
    <dbReference type="NCBI Taxonomy" id="1296538"/>
    <lineage>
        <taxon>Bacteria</taxon>
        <taxon>Bacillati</taxon>
        <taxon>Bacillota</taxon>
        <taxon>Bacilli</taxon>
        <taxon>Lactobacillales</taxon>
        <taxon>Lactobacillaceae</taxon>
        <taxon>Lactiplantibacillus</taxon>
    </lineage>
</organism>
<sequence length="265" mass="29194">MIKLIATDMDGIFLRHDMTYDEDKFAAIHDQLKQQGIRWVVASGNQYYQLKSFFTKYPDTIYVAENGAYIRDLKQTYAAHTFNPAVVAQILPKLQAIPDLQLTVCGLRRAYVLTTEDPVHVADVNRYYPELAAVDSFDDIDDKVLKFAITCPVERTMEIVDQLREELVGLAVPTSSGHGDIDVIQIGTHKAAGLQELGDILGIGLNEMCAFGDGGNDLEMIREVGLGVAMQNAQPDVKAVADDQTTDNESQGVLAFMADLLVAPQ</sequence>
<dbReference type="PANTHER" id="PTHR10000:SF53">
    <property type="entry name" value="5-AMINO-6-(5-PHOSPHO-D-RIBITYLAMINO)URACIL PHOSPHATASE YBJI-RELATED"/>
    <property type="match status" value="1"/>
</dbReference>
<dbReference type="SFLD" id="SFLDS00003">
    <property type="entry name" value="Haloacid_Dehalogenase"/>
    <property type="match status" value="1"/>
</dbReference>
<name>A0A660E337_9LACO</name>
<dbReference type="NCBIfam" id="TIGR00099">
    <property type="entry name" value="Cof-subfamily"/>
    <property type="match status" value="1"/>
</dbReference>
<keyword evidence="2" id="KW-1185">Reference proteome</keyword>
<dbReference type="AlphaFoldDB" id="A0A660E337"/>
<dbReference type="NCBIfam" id="TIGR01484">
    <property type="entry name" value="HAD-SF-IIB"/>
    <property type="match status" value="1"/>
</dbReference>
<dbReference type="Proteomes" id="UP000289996">
    <property type="component" value="Unassembled WGS sequence"/>
</dbReference>
<dbReference type="InterPro" id="IPR023214">
    <property type="entry name" value="HAD_sf"/>
</dbReference>
<dbReference type="PANTHER" id="PTHR10000">
    <property type="entry name" value="PHOSPHOSERINE PHOSPHATASE"/>
    <property type="match status" value="1"/>
</dbReference>
<dbReference type="InterPro" id="IPR006379">
    <property type="entry name" value="HAD-SF_hydro_IIB"/>
</dbReference>
<dbReference type="Pfam" id="PF08282">
    <property type="entry name" value="Hydrolase_3"/>
    <property type="match status" value="1"/>
</dbReference>
<dbReference type="GO" id="GO:0005829">
    <property type="term" value="C:cytosol"/>
    <property type="evidence" value="ECO:0007669"/>
    <property type="project" value="TreeGrafter"/>
</dbReference>
<dbReference type="InterPro" id="IPR036412">
    <property type="entry name" value="HAD-like_sf"/>
</dbReference>
<proteinExistence type="predicted"/>
<dbReference type="GO" id="GO:0000287">
    <property type="term" value="F:magnesium ion binding"/>
    <property type="evidence" value="ECO:0007669"/>
    <property type="project" value="TreeGrafter"/>
</dbReference>
<evidence type="ECO:0000313" key="1">
    <source>
        <dbReference type="EMBL" id="VDG29092.1"/>
    </source>
</evidence>
<protein>
    <submittedName>
        <fullName evidence="1">HAD family hydrolase [Lactobacillus pentosus]</fullName>
    </submittedName>
</protein>
<dbReference type="SUPFAM" id="SSF56784">
    <property type="entry name" value="HAD-like"/>
    <property type="match status" value="1"/>
</dbReference>
<dbReference type="SFLD" id="SFLDG01140">
    <property type="entry name" value="C2.B:_Phosphomannomutase_and_P"/>
    <property type="match status" value="1"/>
</dbReference>
<dbReference type="InterPro" id="IPR000150">
    <property type="entry name" value="Cof"/>
</dbReference>
<dbReference type="RefSeq" id="WP_130851994.1">
    <property type="nucleotide sequence ID" value="NZ_UYIG01000130.1"/>
</dbReference>
<dbReference type="Gene3D" id="3.30.1240.10">
    <property type="match status" value="1"/>
</dbReference>
<evidence type="ECO:0000313" key="2">
    <source>
        <dbReference type="Proteomes" id="UP000289996"/>
    </source>
</evidence>
<dbReference type="EMBL" id="UYIG01000130">
    <property type="protein sequence ID" value="VDG29092.1"/>
    <property type="molecule type" value="Genomic_DNA"/>
</dbReference>
<reference evidence="1 2" key="1">
    <citation type="submission" date="2018-11" db="EMBL/GenBank/DDBJ databases">
        <authorList>
            <person name="Wuyts S."/>
        </authorList>
    </citation>
    <scope>NUCLEOTIDE SEQUENCE [LARGE SCALE GENOMIC DNA]</scope>
    <source>
        <strain evidence="1">Lactobacillus mudanjiangensis AMBF249</strain>
    </source>
</reference>
<dbReference type="GO" id="GO:0016791">
    <property type="term" value="F:phosphatase activity"/>
    <property type="evidence" value="ECO:0007669"/>
    <property type="project" value="TreeGrafter"/>
</dbReference>